<sequence length="373" mass="41970">MEFNALLAQAAPQQPGESHPSPLPPMVARRQPEAPPETPDEVELTTGQVQEALHRARKVKYGKIYREYRLWAHLNCDLLFNDDTQQWESRPRASATPPPFLPLKVELTDLSAEESTEALAAAQRRVWGNLAAQYYDVQTQYQKAHGTPKGPQLTPDQMQQWAVQQGIRLGAARQPPRAFSLPLERQQQLFAFCAAYFSGHEQLVRQLGEEWFGDDTFTTAKGLLLAGPPGVGKSFLLACYQHNPHRPYGMVLAERVAEAYKSGEQGKELQLRFCGMGGQNMCFDDMAAEPGTVKNWGNEDAPLAQVILGRYARYEKGLLPQWGTHLSTNNPLERYDGMPTDMPSLRELYGDRVADRLYELCNIVPFDGDSRRQ</sequence>
<protein>
    <submittedName>
        <fullName evidence="2">ATP-binding protein</fullName>
    </submittedName>
</protein>
<dbReference type="Gene3D" id="3.40.50.300">
    <property type="entry name" value="P-loop containing nucleotide triphosphate hydrolases"/>
    <property type="match status" value="1"/>
</dbReference>
<dbReference type="GO" id="GO:0005524">
    <property type="term" value="F:ATP binding"/>
    <property type="evidence" value="ECO:0007669"/>
    <property type="project" value="UniProtKB-KW"/>
</dbReference>
<keyword evidence="2" id="KW-0547">Nucleotide-binding</keyword>
<dbReference type="SUPFAM" id="SSF52540">
    <property type="entry name" value="P-loop containing nucleoside triphosphate hydrolases"/>
    <property type="match status" value="1"/>
</dbReference>
<keyword evidence="2" id="KW-0067">ATP-binding</keyword>
<evidence type="ECO:0000256" key="1">
    <source>
        <dbReference type="SAM" id="MobiDB-lite"/>
    </source>
</evidence>
<evidence type="ECO:0000313" key="3">
    <source>
        <dbReference type="Proteomes" id="UP000273500"/>
    </source>
</evidence>
<proteinExistence type="predicted"/>
<dbReference type="AlphaFoldDB" id="A0A3R9MNQ8"/>
<feature type="region of interest" description="Disordered" evidence="1">
    <location>
        <begin position="1"/>
        <end position="41"/>
    </location>
</feature>
<dbReference type="EMBL" id="RWIT01000002">
    <property type="protein sequence ID" value="RSK50077.1"/>
    <property type="molecule type" value="Genomic_DNA"/>
</dbReference>
<name>A0A3R9MNQ8_9BACT</name>
<keyword evidence="3" id="KW-1185">Reference proteome</keyword>
<organism evidence="2 3">
    <name type="scientific">Hymenobacter rigui</name>
    <dbReference type="NCBI Taxonomy" id="334424"/>
    <lineage>
        <taxon>Bacteria</taxon>
        <taxon>Pseudomonadati</taxon>
        <taxon>Bacteroidota</taxon>
        <taxon>Cytophagia</taxon>
        <taxon>Cytophagales</taxon>
        <taxon>Hymenobacteraceae</taxon>
        <taxon>Hymenobacter</taxon>
    </lineage>
</organism>
<reference evidence="2 3" key="1">
    <citation type="submission" date="2018-12" db="EMBL/GenBank/DDBJ databases">
        <authorList>
            <person name="Feng G."/>
            <person name="Zhu H."/>
        </authorList>
    </citation>
    <scope>NUCLEOTIDE SEQUENCE [LARGE SCALE GENOMIC DNA]</scope>
    <source>
        <strain evidence="2 3">KCTC 12533</strain>
    </source>
</reference>
<feature type="compositionally biased region" description="Low complexity" evidence="1">
    <location>
        <begin position="1"/>
        <end position="15"/>
    </location>
</feature>
<dbReference type="Proteomes" id="UP000273500">
    <property type="component" value="Unassembled WGS sequence"/>
</dbReference>
<dbReference type="InterPro" id="IPR027417">
    <property type="entry name" value="P-loop_NTPase"/>
</dbReference>
<accession>A0A3R9MNQ8</accession>
<evidence type="ECO:0000313" key="2">
    <source>
        <dbReference type="EMBL" id="RSK50077.1"/>
    </source>
</evidence>
<gene>
    <name evidence="2" type="ORF">EI291_05350</name>
</gene>
<comment type="caution">
    <text evidence="2">The sequence shown here is derived from an EMBL/GenBank/DDBJ whole genome shotgun (WGS) entry which is preliminary data.</text>
</comment>